<reference evidence="1 2" key="1">
    <citation type="journal article" date="2010" name="Stand. Genomic Sci.">
        <title>Complete genome sequence of Thermosphaera aggregans type strain (M11TL).</title>
        <authorList>
            <person name="Spring S."/>
            <person name="Rachel R."/>
            <person name="Lapidus A."/>
            <person name="Davenport K."/>
            <person name="Tice H."/>
            <person name="Copeland A."/>
            <person name="Cheng J.F."/>
            <person name="Lucas S."/>
            <person name="Chen F."/>
            <person name="Nolan M."/>
            <person name="Bruce D."/>
            <person name="Goodwin L."/>
            <person name="Pitluck S."/>
            <person name="Ivanova N."/>
            <person name="Mavromatis K."/>
            <person name="Ovchinnikova G."/>
            <person name="Pati A."/>
            <person name="Chen A."/>
            <person name="Palaniappan K."/>
            <person name="Land M."/>
            <person name="Hauser L."/>
            <person name="Chang Y.J."/>
            <person name="Jeffries C.C."/>
            <person name="Brettin T."/>
            <person name="Detter J.C."/>
            <person name="Tapia R."/>
            <person name="Han C."/>
            <person name="Heimerl T."/>
            <person name="Weikl F."/>
            <person name="Brambilla E."/>
            <person name="Goker M."/>
            <person name="Bristow J."/>
            <person name="Eisen J.A."/>
            <person name="Markowitz V."/>
            <person name="Hugenholtz P."/>
            <person name="Kyrpides N.C."/>
            <person name="Klenk H.P."/>
        </authorList>
    </citation>
    <scope>NUCLEOTIDE SEQUENCE [LARGE SCALE GENOMIC DNA]</scope>
    <source>
        <strain evidence="2">DSM 11486 / M11TL</strain>
    </source>
</reference>
<proteinExistence type="predicted"/>
<dbReference type="KEGG" id="tag:Tagg_0492"/>
<reference key="3">
    <citation type="submission" date="2010-02" db="EMBL/GenBank/DDBJ databases">
        <title>Complete genome sequence of Thermosphaera aggregans type strain (M11TL).</title>
        <authorList>
            <consortium name="US DOE Joint Genome Institute (JGI-PGF)"/>
            <person name="Spring S."/>
            <person name="Lapidus A."/>
            <person name="Munk C."/>
            <person name="Schroeder M."/>
            <person name="Glavina Del Rio T."/>
            <person name="Tice H."/>
            <person name="Copeland A."/>
            <person name="Cheng J.-F."/>
            <person name="Lucas S."/>
            <person name="Chen F."/>
            <person name="Nolan M."/>
            <person name="Bruce D."/>
            <person name="Goodwin L."/>
            <person name="Pitluck S."/>
            <person name="Ivanova N."/>
            <person name="Mavromatis K."/>
            <person name="Ovchinnikova G."/>
            <person name="Pati A."/>
            <person name="Chen A."/>
            <person name="Palaniappan K."/>
            <person name="Land M."/>
            <person name="Hauser L."/>
            <person name="Chang Y.-J."/>
            <person name="Jeffries C.C."/>
            <person name="Brettin T."/>
            <person name="Detter J.C."/>
            <person name="Tapia R."/>
            <person name="Han C."/>
            <person name="Chain P."/>
            <person name="Heimerl T."/>
            <person name="Weik F."/>
            <person name="Goker M."/>
            <person name="Rachel R."/>
            <person name="Bristow J."/>
            <person name="Eisen J.A."/>
            <person name="Markowitz V."/>
            <person name="Hugenholtz P."/>
            <person name="Kyrpides N.C."/>
            <person name="Klenk H.-P."/>
        </authorList>
    </citation>
    <scope>NUCLEOTIDE SEQUENCE</scope>
    <source>
        <strain>DSM 11486</strain>
    </source>
</reference>
<dbReference type="EMBL" id="CP001939">
    <property type="protein sequence ID" value="ADG90767.1"/>
    <property type="molecule type" value="Genomic_DNA"/>
</dbReference>
<dbReference type="RefSeq" id="WP_013129360.1">
    <property type="nucleotide sequence ID" value="NC_014160.1"/>
</dbReference>
<evidence type="ECO:0000313" key="2">
    <source>
        <dbReference type="Proteomes" id="UP000002376"/>
    </source>
</evidence>
<dbReference type="Proteomes" id="UP000002376">
    <property type="component" value="Chromosome"/>
</dbReference>
<dbReference type="eggNOG" id="arCOG11222">
    <property type="taxonomic scope" value="Archaea"/>
</dbReference>
<protein>
    <submittedName>
        <fullName evidence="1">Uncharacterized protein</fullName>
    </submittedName>
</protein>
<evidence type="ECO:0000313" key="1">
    <source>
        <dbReference type="EMBL" id="ADG90767.1"/>
    </source>
</evidence>
<dbReference type="OrthoDB" id="374218at2157"/>
<dbReference type="AlphaFoldDB" id="D5U0W7"/>
<dbReference type="GeneID" id="9165506"/>
<sequence>MLDVSDRIISRATDLTNLLMLKYITMLEDLKVYEAEVESSDMSPEDKEATLSMINLLKNIVIKEIYSLAAEGLFNTGSAQQDSVAL</sequence>
<reference evidence="2" key="2">
    <citation type="journal article" date="2010" name="Stand. Genomic Sci.">
        <title>Complete genome sequence of Thermosphaera aggregans type strain (M11TLT).</title>
        <authorList>
            <person name="Spring S."/>
            <person name="Rachel R."/>
            <person name="Lapidus A."/>
            <person name="Davenport K."/>
            <person name="Tice H."/>
            <person name="Copeland A."/>
            <person name="Cheng J.-F."/>
            <person name="Lucas S."/>
            <person name="Chen F."/>
            <person name="Nolan M."/>
            <person name="Bruce D."/>
            <person name="Goodwin L."/>
            <person name="Pitluck S."/>
            <person name="Ivanova N."/>
            <person name="Mavromatis K."/>
            <person name="Ovchinnikova G."/>
            <person name="Pati A."/>
            <person name="Chen A."/>
            <person name="Palaniappan K."/>
            <person name="Land M."/>
            <person name="Hauser L."/>
            <person name="Chang Y.-J."/>
            <person name="Jeffries C.C."/>
            <person name="Brettin T."/>
            <person name="Detter J.C."/>
            <person name="Tapia R."/>
            <person name="Han C."/>
            <person name="Heimerl T."/>
            <person name="Weikl F."/>
            <person name="Brambilla E."/>
            <person name="Goker M."/>
            <person name="Bristow J."/>
            <person name="Eisen J.A."/>
            <person name="Markowitz V."/>
            <person name="Hugenholtz P."/>
            <person name="Kyrpides N.C."/>
            <person name="Klenk H.-P."/>
        </authorList>
    </citation>
    <scope>NUCLEOTIDE SEQUENCE [LARGE SCALE GENOMIC DNA]</scope>
    <source>
        <strain evidence="2">DSM 11486 / M11TL</strain>
    </source>
</reference>
<name>D5U0W7_THEAM</name>
<gene>
    <name evidence="1" type="ordered locus">Tagg_0492</name>
</gene>
<accession>D5U0W7</accession>
<dbReference type="HOGENOM" id="CLU_2490612_0_0_2"/>
<dbReference type="STRING" id="633148.Tagg_0492"/>
<keyword evidence="2" id="KW-1185">Reference proteome</keyword>
<organism evidence="1 2">
    <name type="scientific">Thermosphaera aggregans (strain DSM 11486 / M11TL)</name>
    <dbReference type="NCBI Taxonomy" id="633148"/>
    <lineage>
        <taxon>Archaea</taxon>
        <taxon>Thermoproteota</taxon>
        <taxon>Thermoprotei</taxon>
        <taxon>Desulfurococcales</taxon>
        <taxon>Desulfurococcaceae</taxon>
        <taxon>Thermosphaera</taxon>
    </lineage>
</organism>